<feature type="transmembrane region" description="Helical" evidence="1">
    <location>
        <begin position="7"/>
        <end position="25"/>
    </location>
</feature>
<evidence type="ECO:0000256" key="1">
    <source>
        <dbReference type="SAM" id="Phobius"/>
    </source>
</evidence>
<organism evidence="2 3">
    <name type="scientific">Heterorhabditis bacteriophora</name>
    <name type="common">Entomopathogenic nematode worm</name>
    <dbReference type="NCBI Taxonomy" id="37862"/>
    <lineage>
        <taxon>Eukaryota</taxon>
        <taxon>Metazoa</taxon>
        <taxon>Ecdysozoa</taxon>
        <taxon>Nematoda</taxon>
        <taxon>Chromadorea</taxon>
        <taxon>Rhabditida</taxon>
        <taxon>Rhabditina</taxon>
        <taxon>Rhabditomorpha</taxon>
        <taxon>Strongyloidea</taxon>
        <taxon>Heterorhabditidae</taxon>
        <taxon>Heterorhabditis</taxon>
    </lineage>
</organism>
<accession>A0A1I7XLH7</accession>
<protein>
    <submittedName>
        <fullName evidence="3">Secreted protein</fullName>
    </submittedName>
</protein>
<proteinExistence type="predicted"/>
<keyword evidence="2" id="KW-1185">Reference proteome</keyword>
<name>A0A1I7XLH7_HETBA</name>
<feature type="transmembrane region" description="Helical" evidence="1">
    <location>
        <begin position="31"/>
        <end position="54"/>
    </location>
</feature>
<reference evidence="3" key="1">
    <citation type="submission" date="2016-11" db="UniProtKB">
        <authorList>
            <consortium name="WormBaseParasite"/>
        </authorList>
    </citation>
    <scope>IDENTIFICATION</scope>
</reference>
<evidence type="ECO:0000313" key="3">
    <source>
        <dbReference type="WBParaSite" id="Hba_18363"/>
    </source>
</evidence>
<evidence type="ECO:0000313" key="2">
    <source>
        <dbReference type="Proteomes" id="UP000095283"/>
    </source>
</evidence>
<sequence>MNPTALCLLLICIYIITITIIIMIHMNTSTIITITTTTDTGLIMAITVMAEVMAHMVDMVDMSHGDEDINCRKLH</sequence>
<keyword evidence="1" id="KW-0812">Transmembrane</keyword>
<dbReference type="AlphaFoldDB" id="A0A1I7XLH7"/>
<keyword evidence="1" id="KW-1133">Transmembrane helix</keyword>
<dbReference type="Proteomes" id="UP000095283">
    <property type="component" value="Unplaced"/>
</dbReference>
<keyword evidence="1" id="KW-0472">Membrane</keyword>
<dbReference type="WBParaSite" id="Hba_18363">
    <property type="protein sequence ID" value="Hba_18363"/>
    <property type="gene ID" value="Hba_18363"/>
</dbReference>